<dbReference type="RefSeq" id="WP_234517814.1">
    <property type="nucleotide sequence ID" value="NZ_BAAAUF010000049.1"/>
</dbReference>
<reference evidence="3" key="1">
    <citation type="journal article" date="2019" name="Int. J. Syst. Evol. Microbiol.">
        <title>The Global Catalogue of Microorganisms (GCM) 10K type strain sequencing project: providing services to taxonomists for standard genome sequencing and annotation.</title>
        <authorList>
            <consortium name="The Broad Institute Genomics Platform"/>
            <consortium name="The Broad Institute Genome Sequencing Center for Infectious Disease"/>
            <person name="Wu L."/>
            <person name="Ma J."/>
        </authorList>
    </citation>
    <scope>NUCLEOTIDE SEQUENCE [LARGE SCALE GENOMIC DNA]</scope>
    <source>
        <strain evidence="3">JCM 9091</strain>
    </source>
</reference>
<organism evidence="2 3">
    <name type="scientific">Streptomyces glomeratus</name>
    <dbReference type="NCBI Taxonomy" id="284452"/>
    <lineage>
        <taxon>Bacteria</taxon>
        <taxon>Bacillati</taxon>
        <taxon>Actinomycetota</taxon>
        <taxon>Actinomycetes</taxon>
        <taxon>Kitasatosporales</taxon>
        <taxon>Streptomycetaceae</taxon>
        <taxon>Streptomyces</taxon>
    </lineage>
</organism>
<evidence type="ECO:0000259" key="1">
    <source>
        <dbReference type="SMART" id="SM00827"/>
    </source>
</evidence>
<evidence type="ECO:0000313" key="3">
    <source>
        <dbReference type="Proteomes" id="UP001501532"/>
    </source>
</evidence>
<dbReference type="InterPro" id="IPR014043">
    <property type="entry name" value="Acyl_transferase_dom"/>
</dbReference>
<dbReference type="InterPro" id="IPR016035">
    <property type="entry name" value="Acyl_Trfase/lysoPLipase"/>
</dbReference>
<dbReference type="Proteomes" id="UP001501532">
    <property type="component" value="Unassembled WGS sequence"/>
</dbReference>
<dbReference type="Gene3D" id="3.30.70.250">
    <property type="entry name" value="Malonyl-CoA ACP transacylase, ACP-binding"/>
    <property type="match status" value="1"/>
</dbReference>
<dbReference type="SUPFAM" id="SSF52151">
    <property type="entry name" value="FabD/lysophospholipase-like"/>
    <property type="match status" value="1"/>
</dbReference>
<accession>A0ABP6LZ24</accession>
<dbReference type="SMART" id="SM00827">
    <property type="entry name" value="PKS_AT"/>
    <property type="match status" value="1"/>
</dbReference>
<evidence type="ECO:0000313" key="2">
    <source>
        <dbReference type="EMBL" id="GAA3061871.1"/>
    </source>
</evidence>
<dbReference type="Gene3D" id="3.40.366.10">
    <property type="entry name" value="Malonyl-Coenzyme A Acyl Carrier Protein, domain 2"/>
    <property type="match status" value="1"/>
</dbReference>
<proteinExistence type="predicted"/>
<dbReference type="EMBL" id="BAAAUF010000049">
    <property type="protein sequence ID" value="GAA3061871.1"/>
    <property type="molecule type" value="Genomic_DNA"/>
</dbReference>
<comment type="caution">
    <text evidence="2">The sequence shown here is derived from an EMBL/GenBank/DDBJ whole genome shotgun (WGS) entry which is preliminary data.</text>
</comment>
<name>A0ABP6LZ24_9ACTN</name>
<gene>
    <name evidence="2" type="ORF">GCM10010448_51540</name>
</gene>
<dbReference type="InterPro" id="IPR001227">
    <property type="entry name" value="Ac_transferase_dom_sf"/>
</dbReference>
<sequence>MTLAYIVDGGLNDPPGNGSDLYTSFASVRRLYASVAEWTGVPVDRLLARELPPQQEYREAGAIRQAAVAFAICDLLAEKGIRPGFLGGLSLGGMIGASLAGSITRADLFGLLAHLRGAPEPSGRAQAVARGIVPADMDPEVALGGLPEGVHISADLGVTGTWGSRMLLLSGYRDSIDELAGRLPKGTVEVHEGVAIGYHSPLCAPVAAYLEPAVVDIEFRDPKLPLCSYLDEKTVTTADEVRDIFLRNQTEAVSLPYVVAELERHGTELALLIGPAQIDLFSGSAPFPVVQIETPQHLEEIFPYLHDLGINLPST</sequence>
<keyword evidence="3" id="KW-1185">Reference proteome</keyword>
<feature type="domain" description="Malonyl-CoA:ACP transacylase (MAT)" evidence="1">
    <location>
        <begin position="18"/>
        <end position="266"/>
    </location>
</feature>
<protein>
    <recommendedName>
        <fullName evidence="1">Malonyl-CoA:ACP transacylase (MAT) domain-containing protein</fullName>
    </recommendedName>
</protein>